<protein>
    <submittedName>
        <fullName evidence="2">Uncharacterized protein</fullName>
    </submittedName>
</protein>
<feature type="region of interest" description="Disordered" evidence="1">
    <location>
        <begin position="60"/>
        <end position="79"/>
    </location>
</feature>
<organism evidence="2 3">
    <name type="scientific">Trifolium medium</name>
    <dbReference type="NCBI Taxonomy" id="97028"/>
    <lineage>
        <taxon>Eukaryota</taxon>
        <taxon>Viridiplantae</taxon>
        <taxon>Streptophyta</taxon>
        <taxon>Embryophyta</taxon>
        <taxon>Tracheophyta</taxon>
        <taxon>Spermatophyta</taxon>
        <taxon>Magnoliopsida</taxon>
        <taxon>eudicotyledons</taxon>
        <taxon>Gunneridae</taxon>
        <taxon>Pentapetalae</taxon>
        <taxon>rosids</taxon>
        <taxon>fabids</taxon>
        <taxon>Fabales</taxon>
        <taxon>Fabaceae</taxon>
        <taxon>Papilionoideae</taxon>
        <taxon>50 kb inversion clade</taxon>
        <taxon>NPAAA clade</taxon>
        <taxon>Hologalegina</taxon>
        <taxon>IRL clade</taxon>
        <taxon>Trifolieae</taxon>
        <taxon>Trifolium</taxon>
    </lineage>
</organism>
<dbReference type="AlphaFoldDB" id="A0A392SL15"/>
<accession>A0A392SL15</accession>
<reference evidence="2 3" key="1">
    <citation type="journal article" date="2018" name="Front. Plant Sci.">
        <title>Red Clover (Trifolium pratense) and Zigzag Clover (T. medium) - A Picture of Genomic Similarities and Differences.</title>
        <authorList>
            <person name="Dluhosova J."/>
            <person name="Istvanek J."/>
            <person name="Nedelnik J."/>
            <person name="Repkova J."/>
        </authorList>
    </citation>
    <scope>NUCLEOTIDE SEQUENCE [LARGE SCALE GENOMIC DNA]</scope>
    <source>
        <strain evidence="3">cv. 10/8</strain>
        <tissue evidence="2">Leaf</tissue>
    </source>
</reference>
<dbReference type="Proteomes" id="UP000265520">
    <property type="component" value="Unassembled WGS sequence"/>
</dbReference>
<feature type="non-terminal residue" evidence="2">
    <location>
        <position position="1"/>
    </location>
</feature>
<sequence length="79" mass="8884">YVPVPLQPQYVPVQPQYVPMQPQYAAGPSYGPPGMLMGGHVLNQPYYNMQQLPHPFANQKFPIQKQENDESTDLPGSEN</sequence>
<comment type="caution">
    <text evidence="2">The sequence shown here is derived from an EMBL/GenBank/DDBJ whole genome shotgun (WGS) entry which is preliminary data.</text>
</comment>
<proteinExistence type="predicted"/>
<keyword evidence="3" id="KW-1185">Reference proteome</keyword>
<dbReference type="EMBL" id="LXQA010389561">
    <property type="protein sequence ID" value="MCI48655.1"/>
    <property type="molecule type" value="Genomic_DNA"/>
</dbReference>
<evidence type="ECO:0000256" key="1">
    <source>
        <dbReference type="SAM" id="MobiDB-lite"/>
    </source>
</evidence>
<name>A0A392SL15_9FABA</name>
<evidence type="ECO:0000313" key="2">
    <source>
        <dbReference type="EMBL" id="MCI48655.1"/>
    </source>
</evidence>
<evidence type="ECO:0000313" key="3">
    <source>
        <dbReference type="Proteomes" id="UP000265520"/>
    </source>
</evidence>